<keyword evidence="2" id="KW-1185">Reference proteome</keyword>
<accession>A0ABV9QUB9</accession>
<dbReference type="PANTHER" id="PTHR38013:SF1">
    <property type="entry name" value="GLYCOPROTEIN_POLYSACCHARIDE METABOLISM"/>
    <property type="match status" value="1"/>
</dbReference>
<dbReference type="Pfam" id="PF09619">
    <property type="entry name" value="YscW"/>
    <property type="match status" value="1"/>
</dbReference>
<evidence type="ECO:0000313" key="2">
    <source>
        <dbReference type="Proteomes" id="UP001595886"/>
    </source>
</evidence>
<dbReference type="InterPro" id="IPR053196">
    <property type="entry name" value="Lipoprotein_YbaY-like"/>
</dbReference>
<evidence type="ECO:0000313" key="1">
    <source>
        <dbReference type="EMBL" id="MFC4820396.1"/>
    </source>
</evidence>
<dbReference type="PROSITE" id="PS51257">
    <property type="entry name" value="PROKAR_LIPOPROTEIN"/>
    <property type="match status" value="1"/>
</dbReference>
<sequence length="140" mass="14914">MRQLTSILLLAGLAACQSAPRPKPSSPQAAAETAIRGQATCLERIRLADGASLEVQLIDDQGTTVARRAFEGLRGPPYDFALPYDAAKIEAAHRYALRATLRSAAGHLEFATDARVPVEPGSTQRVELPLVRATTPATSH</sequence>
<name>A0ABV9QUB9_9GAMM</name>
<protein>
    <submittedName>
        <fullName evidence="1">YbaY family lipoprotein</fullName>
    </submittedName>
</protein>
<dbReference type="InterPro" id="IPR039366">
    <property type="entry name" value="Pilotin"/>
</dbReference>
<dbReference type="EMBL" id="JBHSHD010000007">
    <property type="protein sequence ID" value="MFC4820396.1"/>
    <property type="molecule type" value="Genomic_DNA"/>
</dbReference>
<comment type="caution">
    <text evidence="1">The sequence shown here is derived from an EMBL/GenBank/DDBJ whole genome shotgun (WGS) entry which is preliminary data.</text>
</comment>
<reference evidence="2" key="1">
    <citation type="journal article" date="2019" name="Int. J. Syst. Evol. Microbiol.">
        <title>The Global Catalogue of Microorganisms (GCM) 10K type strain sequencing project: providing services to taxonomists for standard genome sequencing and annotation.</title>
        <authorList>
            <consortium name="The Broad Institute Genomics Platform"/>
            <consortium name="The Broad Institute Genome Sequencing Center for Infectious Disease"/>
            <person name="Wu L."/>
            <person name="Ma J."/>
        </authorList>
    </citation>
    <scope>NUCLEOTIDE SEQUENCE [LARGE SCALE GENOMIC DNA]</scope>
    <source>
        <strain evidence="2">CCUG 30340</strain>
    </source>
</reference>
<dbReference type="Proteomes" id="UP001595886">
    <property type="component" value="Unassembled WGS sequence"/>
</dbReference>
<dbReference type="RefSeq" id="WP_380020245.1">
    <property type="nucleotide sequence ID" value="NZ_JBHSHD010000007.1"/>
</dbReference>
<organism evidence="1 2">
    <name type="scientific">Dokdonella ginsengisoli</name>
    <dbReference type="NCBI Taxonomy" id="363846"/>
    <lineage>
        <taxon>Bacteria</taxon>
        <taxon>Pseudomonadati</taxon>
        <taxon>Pseudomonadota</taxon>
        <taxon>Gammaproteobacteria</taxon>
        <taxon>Lysobacterales</taxon>
        <taxon>Rhodanobacteraceae</taxon>
        <taxon>Dokdonella</taxon>
    </lineage>
</organism>
<proteinExistence type="predicted"/>
<dbReference type="PANTHER" id="PTHR38013">
    <property type="entry name" value="GLYCOPROTEIN/POLYSACCHARIDE METABOLISM"/>
    <property type="match status" value="1"/>
</dbReference>
<gene>
    <name evidence="1" type="ORF">ACFO6Q_08670</name>
</gene>
<keyword evidence="1" id="KW-0449">Lipoprotein</keyword>